<name>A0A1E5T7V2_9BACT</name>
<keyword evidence="1" id="KW-0472">Membrane</keyword>
<protein>
    <recommendedName>
        <fullName evidence="2">AsmA domain-containing protein</fullName>
    </recommendedName>
</protein>
<evidence type="ECO:0000256" key="1">
    <source>
        <dbReference type="SAM" id="Phobius"/>
    </source>
</evidence>
<dbReference type="Pfam" id="PF05170">
    <property type="entry name" value="AsmA"/>
    <property type="match status" value="1"/>
</dbReference>
<dbReference type="Proteomes" id="UP000095552">
    <property type="component" value="Unassembled WGS sequence"/>
</dbReference>
<dbReference type="OrthoDB" id="596403at2"/>
<dbReference type="GO" id="GO:0090313">
    <property type="term" value="P:regulation of protein targeting to membrane"/>
    <property type="evidence" value="ECO:0007669"/>
    <property type="project" value="TreeGrafter"/>
</dbReference>
<evidence type="ECO:0000313" key="4">
    <source>
        <dbReference type="Proteomes" id="UP000095552"/>
    </source>
</evidence>
<dbReference type="AlphaFoldDB" id="A0A1E5T7V2"/>
<comment type="caution">
    <text evidence="3">The sequence shown here is derived from an EMBL/GenBank/DDBJ whole genome shotgun (WGS) entry which is preliminary data.</text>
</comment>
<keyword evidence="4" id="KW-1185">Reference proteome</keyword>
<proteinExistence type="predicted"/>
<feature type="transmembrane region" description="Helical" evidence="1">
    <location>
        <begin position="7"/>
        <end position="26"/>
    </location>
</feature>
<feature type="domain" description="AsmA" evidence="2">
    <location>
        <begin position="1"/>
        <end position="181"/>
    </location>
</feature>
<keyword evidence="1" id="KW-0812">Transmembrane</keyword>
<sequence length="1023" mass="111599">MKKVGKALLIIFGVLILAIILIPIFFKDKIKELVISEFEKSTEAELYFGDVSLDLFRNFPDFTLGLSDMGITGKGVFEGDTLLSVSNLSASIDLQEVLFGSRINLKSIEMVKPDITIITLLDGTANYDIAKEGEPSVAAEPSDEEASEVTFGIKSFSIEEGEFVYYDQTIGFFTQLGDINVEGSGDFAADIFDLVTKGDLNLIDLNYEGTDYVTDKSVDIDATLSMDLTNSKYTFKENEISINSFPLVVDGFFALLDDGFGMDLKFNAPRSEFKQLLSLIPGVYSDSFKDLKSEGTLTFDGNVTGTYNESTMPAFGLNLAVNNGMFQYPDLPDAVSNVQMRLNVENKTGIIEETRVDLSQMHLEMGSNPVDAKLLIENLKDYRLNADMKGKLNLNELMNYFPMEGYDLNGTLDIQAQAEGVYDSLRNLIPRLNVAIDLKDGYIKTPDLPSPIEDFLVKTKITNQSGQLKDTKVIVDNISMQLDGQPFQSNMTLENPDNLAWDVKMQGNLDLDKLMKLYPMEGMQLKGQITTALSSKGKMSDLEAHRYNRIPTKGSLTLENFDYQGDGIDQPITISKAEAKFTNEQIELSEYSGTAGSTRYNMTGKLTNYLGFALKDEVLEGALSVTADQLAISEWMISEEEEGTSVSEAGDEQPMEVVRIPENVQFNLQTSVGKVTYNSLEMNNMKGQVVVSKGKINLKGAGFNAMNGRVDVNGEYDSKPDQPTFDFKFGAKQISIPSSFQALDMVQKMAPVAEKMTGQFTSNFSLKGILGADMMPDYTSLTGGGLIQILEASLGGNSDLLSGLSSVTKLAKVGTATLDKIKMTAEIKEGRLFIKPFDVKLGDYQTQVSGSTGIDGSIDYILKMDVPAGKVGGQLNSLVSSFTGGQSIVGENITLNIGMGGVFSKPEFSLRSVSSEEGKSVTGAVTGLVSDKVDEKKEEAKALVDNKVNAAKDTAQQVIEAQKDSLKLKADALLKAQKDSISALAAEKLGLNKDSTDKKLEEVKNKAKGALKGLLKKKKKKDN</sequence>
<dbReference type="PANTHER" id="PTHR30441:SF8">
    <property type="entry name" value="DUF748 DOMAIN-CONTAINING PROTEIN"/>
    <property type="match status" value="1"/>
</dbReference>
<dbReference type="InterPro" id="IPR007844">
    <property type="entry name" value="AsmA"/>
</dbReference>
<dbReference type="GO" id="GO:0005886">
    <property type="term" value="C:plasma membrane"/>
    <property type="evidence" value="ECO:0007669"/>
    <property type="project" value="TreeGrafter"/>
</dbReference>
<evidence type="ECO:0000259" key="2">
    <source>
        <dbReference type="Pfam" id="PF05170"/>
    </source>
</evidence>
<dbReference type="EMBL" id="MDGQ01000002">
    <property type="protein sequence ID" value="OEK07453.1"/>
    <property type="molecule type" value="Genomic_DNA"/>
</dbReference>
<dbReference type="STRING" id="1563681.BFP71_00145"/>
<dbReference type="InterPro" id="IPR052894">
    <property type="entry name" value="AsmA-related"/>
</dbReference>
<dbReference type="RefSeq" id="WP_069833436.1">
    <property type="nucleotide sequence ID" value="NZ_MDGQ01000002.1"/>
</dbReference>
<keyword evidence="1" id="KW-1133">Transmembrane helix</keyword>
<reference evidence="3 4" key="1">
    <citation type="submission" date="2016-08" db="EMBL/GenBank/DDBJ databases">
        <title>Draft genome of Fabibacter sp. strain SK-8.</title>
        <authorList>
            <person name="Wong S.-K."/>
            <person name="Hamasaki K."/>
            <person name="Yoshizawa S."/>
        </authorList>
    </citation>
    <scope>NUCLEOTIDE SEQUENCE [LARGE SCALE GENOMIC DNA]</scope>
    <source>
        <strain evidence="3 4">SK-8</strain>
    </source>
</reference>
<dbReference type="PANTHER" id="PTHR30441">
    <property type="entry name" value="DUF748 DOMAIN-CONTAINING PROTEIN"/>
    <property type="match status" value="1"/>
</dbReference>
<evidence type="ECO:0000313" key="3">
    <source>
        <dbReference type="EMBL" id="OEK07453.1"/>
    </source>
</evidence>
<gene>
    <name evidence="3" type="ORF">BFP71_00145</name>
</gene>
<organism evidence="3 4">
    <name type="scientific">Roseivirga misakiensis</name>
    <dbReference type="NCBI Taxonomy" id="1563681"/>
    <lineage>
        <taxon>Bacteria</taxon>
        <taxon>Pseudomonadati</taxon>
        <taxon>Bacteroidota</taxon>
        <taxon>Cytophagia</taxon>
        <taxon>Cytophagales</taxon>
        <taxon>Roseivirgaceae</taxon>
        <taxon>Roseivirga</taxon>
    </lineage>
</organism>
<accession>A0A1E5T7V2</accession>